<comment type="similarity">
    <text evidence="2">Belongs to the EMC10 family.</text>
</comment>
<comment type="subcellular location">
    <subcellularLocation>
        <location evidence="1">Endoplasmic reticulum membrane</location>
        <topology evidence="1">Single-pass type I membrane protein</topology>
    </subcellularLocation>
</comment>
<keyword evidence="7" id="KW-1133">Transmembrane helix</keyword>
<reference evidence="13" key="4">
    <citation type="journal article" date="2018" name="Nat. Plants">
        <title>Whole-genome landscape of Medicago truncatula symbiotic genes.</title>
        <authorList>
            <person name="Pecrix Y."/>
            <person name="Staton S.E."/>
            <person name="Sallet E."/>
            <person name="Lelandais-Briere C."/>
            <person name="Moreau S."/>
            <person name="Carrere S."/>
            <person name="Blein T."/>
            <person name="Jardinaud M.F."/>
            <person name="Latrasse D."/>
            <person name="Zouine M."/>
            <person name="Zahm M."/>
            <person name="Kreplak J."/>
            <person name="Mayjonade B."/>
            <person name="Satge C."/>
            <person name="Perez M."/>
            <person name="Cauet S."/>
            <person name="Marande W."/>
            <person name="Chantry-Darmon C."/>
            <person name="Lopez-Roques C."/>
            <person name="Bouchez O."/>
            <person name="Berard A."/>
            <person name="Debelle F."/>
            <person name="Munos S."/>
            <person name="Bendahmane A."/>
            <person name="Berges H."/>
            <person name="Niebel A."/>
            <person name="Buitink J."/>
            <person name="Frugier F."/>
            <person name="Benhamed M."/>
            <person name="Crespi M."/>
            <person name="Gouzy J."/>
            <person name="Gamas P."/>
        </authorList>
    </citation>
    <scope>NUCLEOTIDE SEQUENCE [LARGE SCALE GENOMIC DNA]</scope>
    <source>
        <strain evidence="13">cv. Jemalong A17</strain>
    </source>
</reference>
<name>A0A072V3D2_MEDTR</name>
<keyword evidence="6" id="KW-0256">Endoplasmic reticulum</keyword>
<dbReference type="Proteomes" id="UP000265566">
    <property type="component" value="Chromosome 3"/>
</dbReference>
<dbReference type="GO" id="GO:0005789">
    <property type="term" value="C:endoplasmic reticulum membrane"/>
    <property type="evidence" value="ECO:0007669"/>
    <property type="project" value="UniProtKB-SubCell"/>
</dbReference>
<evidence type="ECO:0000313" key="12">
    <source>
        <dbReference type="Proteomes" id="UP000002051"/>
    </source>
</evidence>
<evidence type="ECO:0000256" key="3">
    <source>
        <dbReference type="ARBA" id="ARBA00020105"/>
    </source>
</evidence>
<dbReference type="PANTHER" id="PTHR21397">
    <property type="entry name" value="CHROMATIN COMPLEXES SUBUNIT BAP18-RELATED"/>
    <property type="match status" value="1"/>
</dbReference>
<reference evidence="9 12" key="1">
    <citation type="journal article" date="2011" name="Nature">
        <title>The Medicago genome provides insight into the evolution of rhizobial symbioses.</title>
        <authorList>
            <person name="Young N.D."/>
            <person name="Debelle F."/>
            <person name="Oldroyd G.E."/>
            <person name="Geurts R."/>
            <person name="Cannon S.B."/>
            <person name="Udvardi M.K."/>
            <person name="Benedito V.A."/>
            <person name="Mayer K.F."/>
            <person name="Gouzy J."/>
            <person name="Schoof H."/>
            <person name="Van de Peer Y."/>
            <person name="Proost S."/>
            <person name="Cook D.R."/>
            <person name="Meyers B.C."/>
            <person name="Spannagl M."/>
            <person name="Cheung F."/>
            <person name="De Mita S."/>
            <person name="Krishnakumar V."/>
            <person name="Gundlach H."/>
            <person name="Zhou S."/>
            <person name="Mudge J."/>
            <person name="Bharti A.K."/>
            <person name="Murray J.D."/>
            <person name="Naoumkina M.A."/>
            <person name="Rosen B."/>
            <person name="Silverstein K.A."/>
            <person name="Tang H."/>
            <person name="Rombauts S."/>
            <person name="Zhao P.X."/>
            <person name="Zhou P."/>
            <person name="Barbe V."/>
            <person name="Bardou P."/>
            <person name="Bechner M."/>
            <person name="Bellec A."/>
            <person name="Berger A."/>
            <person name="Berges H."/>
            <person name="Bidwell S."/>
            <person name="Bisseling T."/>
            <person name="Choisne N."/>
            <person name="Couloux A."/>
            <person name="Denny R."/>
            <person name="Deshpande S."/>
            <person name="Dai X."/>
            <person name="Doyle J.J."/>
            <person name="Dudez A.M."/>
            <person name="Farmer A.D."/>
            <person name="Fouteau S."/>
            <person name="Franken C."/>
            <person name="Gibelin C."/>
            <person name="Gish J."/>
            <person name="Goldstein S."/>
            <person name="Gonzalez A.J."/>
            <person name="Green P.J."/>
            <person name="Hallab A."/>
            <person name="Hartog M."/>
            <person name="Hua A."/>
            <person name="Humphray S.J."/>
            <person name="Jeong D.H."/>
            <person name="Jing Y."/>
            <person name="Jocker A."/>
            <person name="Kenton S.M."/>
            <person name="Kim D.J."/>
            <person name="Klee K."/>
            <person name="Lai H."/>
            <person name="Lang C."/>
            <person name="Lin S."/>
            <person name="Macmil S.L."/>
            <person name="Magdelenat G."/>
            <person name="Matthews L."/>
            <person name="McCorrison J."/>
            <person name="Monaghan E.L."/>
            <person name="Mun J.H."/>
            <person name="Najar F.Z."/>
            <person name="Nicholson C."/>
            <person name="Noirot C."/>
            <person name="O'Bleness M."/>
            <person name="Paule C.R."/>
            <person name="Poulain J."/>
            <person name="Prion F."/>
            <person name="Qin B."/>
            <person name="Qu C."/>
            <person name="Retzel E.F."/>
            <person name="Riddle C."/>
            <person name="Sallet E."/>
            <person name="Samain S."/>
            <person name="Samson N."/>
            <person name="Sanders I."/>
            <person name="Saurat O."/>
            <person name="Scarpelli C."/>
            <person name="Schiex T."/>
            <person name="Segurens B."/>
            <person name="Severin A.J."/>
            <person name="Sherrier D.J."/>
            <person name="Shi R."/>
            <person name="Sims S."/>
            <person name="Singer S.R."/>
            <person name="Sinharoy S."/>
            <person name="Sterck L."/>
            <person name="Viollet A."/>
            <person name="Wang B.B."/>
            <person name="Wang K."/>
            <person name="Wang M."/>
            <person name="Wang X."/>
            <person name="Warfsmann J."/>
            <person name="Weissenbach J."/>
            <person name="White D.D."/>
            <person name="White J.D."/>
            <person name="Wiley G.B."/>
            <person name="Wincker P."/>
            <person name="Xing Y."/>
            <person name="Yang L."/>
            <person name="Yao Z."/>
            <person name="Ying F."/>
            <person name="Zhai J."/>
            <person name="Zhou L."/>
            <person name="Zuber A."/>
            <person name="Denarie J."/>
            <person name="Dixon R.A."/>
            <person name="May G.D."/>
            <person name="Schwartz D.C."/>
            <person name="Rogers J."/>
            <person name="Quetier F."/>
            <person name="Town C.D."/>
            <person name="Roe B.A."/>
        </authorList>
    </citation>
    <scope>NUCLEOTIDE SEQUENCE [LARGE SCALE GENOMIC DNA]</scope>
    <source>
        <strain evidence="9">A17</strain>
        <strain evidence="11 12">cv. Jemalong A17</strain>
    </source>
</reference>
<dbReference type="Gramene" id="rna18970">
    <property type="protein sequence ID" value="RHN70394.1"/>
    <property type="gene ID" value="gene18970"/>
</dbReference>
<evidence type="ECO:0000313" key="9">
    <source>
        <dbReference type="EMBL" id="KEH35843.1"/>
    </source>
</evidence>
<keyword evidence="5" id="KW-0732">Signal</keyword>
<reference evidence="9 12" key="2">
    <citation type="journal article" date="2014" name="BMC Genomics">
        <title>An improved genome release (version Mt4.0) for the model legume Medicago truncatula.</title>
        <authorList>
            <person name="Tang H."/>
            <person name="Krishnakumar V."/>
            <person name="Bidwell S."/>
            <person name="Rosen B."/>
            <person name="Chan A."/>
            <person name="Zhou S."/>
            <person name="Gentzbittel L."/>
            <person name="Childs K.L."/>
            <person name="Yandell M."/>
            <person name="Gundlach H."/>
            <person name="Mayer K.F."/>
            <person name="Schwartz D.C."/>
            <person name="Town C.D."/>
        </authorList>
    </citation>
    <scope>GENOME REANNOTATION</scope>
    <source>
        <strain evidence="9">A17</strain>
        <strain evidence="11 12">cv. Jemalong A17</strain>
    </source>
</reference>
<evidence type="ECO:0000256" key="5">
    <source>
        <dbReference type="ARBA" id="ARBA00022729"/>
    </source>
</evidence>
<dbReference type="EMBL" id="CM001219">
    <property type="protein sequence ID" value="KEH35843.1"/>
    <property type="molecule type" value="Genomic_DNA"/>
</dbReference>
<dbReference type="EnsemblPlants" id="KEH35843">
    <property type="protein sequence ID" value="KEH35843"/>
    <property type="gene ID" value="MTR_3g103380"/>
</dbReference>
<gene>
    <name evidence="9" type="ordered locus">MTR_3g103380</name>
    <name evidence="10" type="ORF">MtrunA17_Chr3g0135071</name>
</gene>
<dbReference type="CDD" id="cd22209">
    <property type="entry name" value="EMC10"/>
    <property type="match status" value="1"/>
</dbReference>
<evidence type="ECO:0000256" key="4">
    <source>
        <dbReference type="ARBA" id="ARBA00022692"/>
    </source>
</evidence>
<evidence type="ECO:0000313" key="13">
    <source>
        <dbReference type="Proteomes" id="UP000265566"/>
    </source>
</evidence>
<evidence type="ECO:0000313" key="11">
    <source>
        <dbReference type="EnsemblPlants" id="KEH35843"/>
    </source>
</evidence>
<evidence type="ECO:0000256" key="7">
    <source>
        <dbReference type="ARBA" id="ARBA00022989"/>
    </source>
</evidence>
<dbReference type="HOGENOM" id="CLU_2349942_0_0_1"/>
<keyword evidence="4" id="KW-0812">Transmembrane</keyword>
<keyword evidence="8" id="KW-0472">Membrane</keyword>
<dbReference type="Proteomes" id="UP000002051">
    <property type="component" value="Chromosome 3"/>
</dbReference>
<proteinExistence type="inferred from homology"/>
<accession>A0A072V3D2</accession>
<dbReference type="EMBL" id="PSQE01000003">
    <property type="protein sequence ID" value="RHN70394.1"/>
    <property type="molecule type" value="Genomic_DNA"/>
</dbReference>
<dbReference type="AlphaFoldDB" id="A0A072V3D2"/>
<organism evidence="9 12">
    <name type="scientific">Medicago truncatula</name>
    <name type="common">Barrel medic</name>
    <name type="synonym">Medicago tribuloides</name>
    <dbReference type="NCBI Taxonomy" id="3880"/>
    <lineage>
        <taxon>Eukaryota</taxon>
        <taxon>Viridiplantae</taxon>
        <taxon>Streptophyta</taxon>
        <taxon>Embryophyta</taxon>
        <taxon>Tracheophyta</taxon>
        <taxon>Spermatophyta</taxon>
        <taxon>Magnoliopsida</taxon>
        <taxon>eudicotyledons</taxon>
        <taxon>Gunneridae</taxon>
        <taxon>Pentapetalae</taxon>
        <taxon>rosids</taxon>
        <taxon>fabids</taxon>
        <taxon>Fabales</taxon>
        <taxon>Fabaceae</taxon>
        <taxon>Papilionoideae</taxon>
        <taxon>50 kb inversion clade</taxon>
        <taxon>NPAAA clade</taxon>
        <taxon>Hologalegina</taxon>
        <taxon>IRL clade</taxon>
        <taxon>Trifolieae</taxon>
        <taxon>Medicago</taxon>
    </lineage>
</organism>
<sequence>MRDFFTDDDKNKFQELLKGNAFYRIRVPSNVLNPTGKQYIVSSVKAQCLPGHGLEEHFVIHMEGVNILAVNYGAPHGACPNPRQLKLPAKTCQDSFD</sequence>
<evidence type="ECO:0000256" key="2">
    <source>
        <dbReference type="ARBA" id="ARBA00007695"/>
    </source>
</evidence>
<reference evidence="10" key="5">
    <citation type="journal article" date="2018" name="Nat. Plants">
        <title>Whole-genome landscape of Medicago truncatula symbiotic genes.</title>
        <authorList>
            <person name="Pecrix Y."/>
            <person name="Gamas P."/>
            <person name="Carrere S."/>
        </authorList>
    </citation>
    <scope>NUCLEOTIDE SEQUENCE</scope>
    <source>
        <tissue evidence="10">Leaves</tissue>
    </source>
</reference>
<protein>
    <recommendedName>
        <fullName evidence="3">ER membrane protein complex subunit 10</fullName>
    </recommendedName>
</protein>
<evidence type="ECO:0000313" key="10">
    <source>
        <dbReference type="EMBL" id="RHN70394.1"/>
    </source>
</evidence>
<reference evidence="11" key="3">
    <citation type="submission" date="2015-04" db="UniProtKB">
        <authorList>
            <consortium name="EnsemblPlants"/>
        </authorList>
    </citation>
    <scope>IDENTIFICATION</scope>
    <source>
        <strain evidence="11">cv. Jemalong A17</strain>
    </source>
</reference>
<keyword evidence="12" id="KW-1185">Reference proteome</keyword>
<evidence type="ECO:0000256" key="8">
    <source>
        <dbReference type="ARBA" id="ARBA00023136"/>
    </source>
</evidence>
<dbReference type="STRING" id="3880.A0A072V3D2"/>
<evidence type="ECO:0000256" key="1">
    <source>
        <dbReference type="ARBA" id="ARBA00004115"/>
    </source>
</evidence>
<dbReference type="PANTHER" id="PTHR21397:SF4">
    <property type="entry name" value="ER MEMBRANE PROTEIN COMPLEX SUBUNIT 10"/>
    <property type="match status" value="1"/>
</dbReference>
<evidence type="ECO:0000256" key="6">
    <source>
        <dbReference type="ARBA" id="ARBA00022824"/>
    </source>
</evidence>